<dbReference type="EMBL" id="KK035295">
    <property type="protein sequence ID" value="EXM13344.1"/>
    <property type="molecule type" value="Genomic_DNA"/>
</dbReference>
<reference evidence="2" key="1">
    <citation type="submission" date="2011-11" db="EMBL/GenBank/DDBJ databases">
        <title>The Genome Sequence of Fusarium oxysporum Cotton.</title>
        <authorList>
            <consortium name="The Broad Institute Genome Sequencing Platform"/>
            <person name="Ma L.-J."/>
            <person name="Gale L.R."/>
            <person name="Schwartz D.C."/>
            <person name="Zhou S."/>
            <person name="Corby-Kistler H."/>
            <person name="Young S.K."/>
            <person name="Zeng Q."/>
            <person name="Gargeya S."/>
            <person name="Fitzgerald M."/>
            <person name="Haas B."/>
            <person name="Abouelleil A."/>
            <person name="Alvarado L."/>
            <person name="Arachchi H.M."/>
            <person name="Berlin A."/>
            <person name="Brown A."/>
            <person name="Chapman S.B."/>
            <person name="Chen Z."/>
            <person name="Dunbar C."/>
            <person name="Freedman E."/>
            <person name="Gearin G."/>
            <person name="Goldberg J."/>
            <person name="Griggs A."/>
            <person name="Gujja S."/>
            <person name="Heiman D."/>
            <person name="Howarth C."/>
            <person name="Larson L."/>
            <person name="Lui A."/>
            <person name="MacDonald P.J.P."/>
            <person name="Montmayeur A."/>
            <person name="Murphy C."/>
            <person name="Neiman D."/>
            <person name="Pearson M."/>
            <person name="Priest M."/>
            <person name="Roberts A."/>
            <person name="Saif S."/>
            <person name="Shea T."/>
            <person name="Shenoy N."/>
            <person name="Sisk P."/>
            <person name="Stolte C."/>
            <person name="Sykes S."/>
            <person name="Wortman J."/>
            <person name="Nusbaum C."/>
            <person name="Birren B."/>
        </authorList>
    </citation>
    <scope>NUCLEOTIDE SEQUENCE [LARGE SCALE GENOMIC DNA]</scope>
    <source>
        <strain evidence="2">25433</strain>
    </source>
</reference>
<dbReference type="HOGENOM" id="CLU_2386234_0_0_1"/>
<protein>
    <submittedName>
        <fullName evidence="2">Uncharacterized protein</fullName>
    </submittedName>
</protein>
<evidence type="ECO:0000313" key="2">
    <source>
        <dbReference type="EMBL" id="EXM13344.1"/>
    </source>
</evidence>
<name>X0KIB2_FUSOX</name>
<dbReference type="AlphaFoldDB" id="X0KIB2"/>
<accession>X0KIB2</accession>
<evidence type="ECO:0000256" key="1">
    <source>
        <dbReference type="SAM" id="MobiDB-lite"/>
    </source>
</evidence>
<dbReference type="Proteomes" id="UP000030701">
    <property type="component" value="Unassembled WGS sequence"/>
</dbReference>
<feature type="compositionally biased region" description="Basic and acidic residues" evidence="1">
    <location>
        <begin position="65"/>
        <end position="94"/>
    </location>
</feature>
<reference evidence="2" key="2">
    <citation type="submission" date="2014-03" db="EMBL/GenBank/DDBJ databases">
        <title>The Genome Annotation of Fusarium oxysporum Cotton.</title>
        <authorList>
            <consortium name="The Broad Institute Genomics Platform"/>
            <person name="Ma L.-J."/>
            <person name="Corby-Kistler H."/>
            <person name="Broz K."/>
            <person name="Gale L.R."/>
            <person name="Jonkers W."/>
            <person name="O'Donnell K."/>
            <person name="Ploetz R."/>
            <person name="Steinberg C."/>
            <person name="Schwartz D.C."/>
            <person name="VanEtten H."/>
            <person name="Zhou S."/>
            <person name="Young S.K."/>
            <person name="Zeng Q."/>
            <person name="Gargeya S."/>
            <person name="Fitzgerald M."/>
            <person name="Abouelleil A."/>
            <person name="Alvarado L."/>
            <person name="Chapman S.B."/>
            <person name="Gainer-Dewar J."/>
            <person name="Goldberg J."/>
            <person name="Griggs A."/>
            <person name="Gujja S."/>
            <person name="Hansen M."/>
            <person name="Howarth C."/>
            <person name="Imamovic A."/>
            <person name="Ireland A."/>
            <person name="Larimer J."/>
            <person name="McCowan C."/>
            <person name="Murphy C."/>
            <person name="Pearson M."/>
            <person name="Poon T.W."/>
            <person name="Priest M."/>
            <person name="Roberts A."/>
            <person name="Saif S."/>
            <person name="Shea T."/>
            <person name="Sykes S."/>
            <person name="Wortman J."/>
            <person name="Nusbaum C."/>
            <person name="Birren B."/>
        </authorList>
    </citation>
    <scope>NUCLEOTIDE SEQUENCE</scope>
    <source>
        <strain evidence="2">25433</strain>
    </source>
</reference>
<sequence length="94" mass="9885">MDLLRRVSHRDHRRWIPRAAGAAHGLTPVRVPAGYANGNTADIDEGLVPGADAGIGRGDNSSADNKGEHPVQGREGEAGQEGDGRRGDGYDQSD</sequence>
<proteinExistence type="predicted"/>
<gene>
    <name evidence="2" type="ORF">FOTG_18202</name>
</gene>
<feature type="region of interest" description="Disordered" evidence="1">
    <location>
        <begin position="19"/>
        <end position="94"/>
    </location>
</feature>
<organism evidence="2">
    <name type="scientific">Fusarium oxysporum f. sp. vasinfectum 25433</name>
    <dbReference type="NCBI Taxonomy" id="1089449"/>
    <lineage>
        <taxon>Eukaryota</taxon>
        <taxon>Fungi</taxon>
        <taxon>Dikarya</taxon>
        <taxon>Ascomycota</taxon>
        <taxon>Pezizomycotina</taxon>
        <taxon>Sordariomycetes</taxon>
        <taxon>Hypocreomycetidae</taxon>
        <taxon>Hypocreales</taxon>
        <taxon>Nectriaceae</taxon>
        <taxon>Fusarium</taxon>
        <taxon>Fusarium oxysporum species complex</taxon>
    </lineage>
</organism>